<name>A0A0J6VHM6_9MYCO</name>
<dbReference type="AlphaFoldDB" id="A0A0J6VHM6"/>
<sequence length="67" mass="7015">MAGFTLKSLSGKDDLVITNPGIETEAKKVLGVVSRALTVFGGATEPVEPPPFAAARDIEDNVGRGRF</sequence>
<protein>
    <submittedName>
        <fullName evidence="1">Uncharacterized protein</fullName>
    </submittedName>
</protein>
<dbReference type="PATRIC" id="fig|37916.4.peg.5911"/>
<dbReference type="RefSeq" id="WP_060937693.1">
    <property type="nucleotide sequence ID" value="NZ_JYNL01000065.1"/>
</dbReference>
<accession>A0A0J6VHM6</accession>
<evidence type="ECO:0000313" key="1">
    <source>
        <dbReference type="EMBL" id="KMO69779.1"/>
    </source>
</evidence>
<reference evidence="1 2" key="1">
    <citation type="journal article" date="2015" name="Genome Biol. Evol.">
        <title>Characterization of Three Mycobacterium spp. with Potential Use in Bioremediation by Genome Sequencing and Comparative Genomics.</title>
        <authorList>
            <person name="Das S."/>
            <person name="Pettersson B.M."/>
            <person name="Behra P.R."/>
            <person name="Ramesh M."/>
            <person name="Dasgupta S."/>
            <person name="Bhattacharya A."/>
            <person name="Kirsebom L.A."/>
        </authorList>
    </citation>
    <scope>NUCLEOTIDE SEQUENCE [LARGE SCALE GENOMIC DNA]</scope>
    <source>
        <strain evidence="1 2">DSM 43826</strain>
    </source>
</reference>
<dbReference type="Proteomes" id="UP000036513">
    <property type="component" value="Unassembled WGS sequence"/>
</dbReference>
<evidence type="ECO:0000313" key="2">
    <source>
        <dbReference type="Proteomes" id="UP000036513"/>
    </source>
</evidence>
<organism evidence="1 2">
    <name type="scientific">Mycolicibacterium chlorophenolicum</name>
    <dbReference type="NCBI Taxonomy" id="37916"/>
    <lineage>
        <taxon>Bacteria</taxon>
        <taxon>Bacillati</taxon>
        <taxon>Actinomycetota</taxon>
        <taxon>Actinomycetes</taxon>
        <taxon>Mycobacteriales</taxon>
        <taxon>Mycobacteriaceae</taxon>
        <taxon>Mycolicibacterium</taxon>
    </lineage>
</organism>
<dbReference type="EMBL" id="JYNL01000065">
    <property type="protein sequence ID" value="KMO69779.1"/>
    <property type="molecule type" value="Genomic_DNA"/>
</dbReference>
<proteinExistence type="predicted"/>
<keyword evidence="2" id="KW-1185">Reference proteome</keyword>
<dbReference type="STRING" id="37916.MCHLDSM_05891"/>
<comment type="caution">
    <text evidence="1">The sequence shown here is derived from an EMBL/GenBank/DDBJ whole genome shotgun (WGS) entry which is preliminary data.</text>
</comment>
<gene>
    <name evidence="1" type="ORF">MCHLDSM_05891</name>
</gene>